<feature type="compositionally biased region" description="Polar residues" evidence="5">
    <location>
        <begin position="1949"/>
        <end position="1963"/>
    </location>
</feature>
<dbReference type="EMBL" id="JAPFFF010000032">
    <property type="protein sequence ID" value="KAK8844372.1"/>
    <property type="molecule type" value="Genomic_DNA"/>
</dbReference>
<feature type="compositionally biased region" description="Low complexity" evidence="5">
    <location>
        <begin position="1987"/>
        <end position="2005"/>
    </location>
</feature>
<keyword evidence="2 3" id="KW-0040">ANK repeat</keyword>
<dbReference type="Pfam" id="PF12796">
    <property type="entry name" value="Ank_2"/>
    <property type="match status" value="3"/>
</dbReference>
<dbReference type="Gene3D" id="1.25.40.20">
    <property type="entry name" value="Ankyrin repeat-containing domain"/>
    <property type="match status" value="5"/>
</dbReference>
<evidence type="ECO:0008006" key="8">
    <source>
        <dbReference type="Google" id="ProtNLM"/>
    </source>
</evidence>
<gene>
    <name evidence="6" type="ORF">M9Y10_024229</name>
</gene>
<protein>
    <recommendedName>
        <fullName evidence="8">Ankyrin</fullName>
    </recommendedName>
</protein>
<evidence type="ECO:0000256" key="1">
    <source>
        <dbReference type="ARBA" id="ARBA00022737"/>
    </source>
</evidence>
<comment type="caution">
    <text evidence="6">The sequence shown here is derived from an EMBL/GenBank/DDBJ whole genome shotgun (WGS) entry which is preliminary data.</text>
</comment>
<feature type="compositionally biased region" description="Basic and acidic residues" evidence="5">
    <location>
        <begin position="2029"/>
        <end position="2038"/>
    </location>
</feature>
<dbReference type="PROSITE" id="PS50297">
    <property type="entry name" value="ANK_REP_REGION"/>
    <property type="match status" value="1"/>
</dbReference>
<dbReference type="PANTHER" id="PTHR24198">
    <property type="entry name" value="ANKYRIN REPEAT AND PROTEIN KINASE DOMAIN-CONTAINING PROTEIN"/>
    <property type="match status" value="1"/>
</dbReference>
<keyword evidence="1" id="KW-0677">Repeat</keyword>
<evidence type="ECO:0000313" key="7">
    <source>
        <dbReference type="Proteomes" id="UP001470230"/>
    </source>
</evidence>
<feature type="compositionally biased region" description="Low complexity" evidence="5">
    <location>
        <begin position="1558"/>
        <end position="1571"/>
    </location>
</feature>
<dbReference type="InterPro" id="IPR002110">
    <property type="entry name" value="Ankyrin_rpt"/>
</dbReference>
<evidence type="ECO:0000256" key="4">
    <source>
        <dbReference type="SAM" id="Coils"/>
    </source>
</evidence>
<feature type="region of interest" description="Disordered" evidence="5">
    <location>
        <begin position="1945"/>
        <end position="2047"/>
    </location>
</feature>
<feature type="region of interest" description="Disordered" evidence="5">
    <location>
        <begin position="1837"/>
        <end position="1861"/>
    </location>
</feature>
<accession>A0ABR2HCE1</accession>
<sequence>MAFRSPKSDHILFSRTHVKTGYKGFYSFTRQAQQYGGHSWANNQAYSKAISNKSKSQSIFLLSSSYNYNIFDFIPRTFTISTNTGSGKFNIHFLKDTSSIIANFLNHNPENLEYHLDIDDKDNVLGKFEQIYQGEFVIFDEDELPISQKITKLLNIIECPNFMKPESLKTLEQGGWGGTYNQRQNVFGVEINYTRLNNYLQKTAPKSFTIITNKKEYECNIFGVYSSGVIRELLTNDPTTNNYVYNFDDEFEEFQAICDLFNFESVILTRNNMESIKEIAEDLQITVILNDVEKYIKDSEKVSKTIDEQQALIDSIDELFDLLYNIKEKTVKTVKFSILESKWPKTEDNVKELAAFIIQVANTDFLYHPYIVDLLLQLDQEANEDNQLKILIPTITKQLMITAFEQPHTTGTTGLTQQQTGAFTSKTNNNYKCSMATYGFIYYLYKREIISADDLNEKLSNLRIKNNYLRCWFFPEIDEIAQSKTAVSSVNVGYASQFGNNNFNGNIQDRIAAKADAFIKSYQSDKIDMYKKMRDSGEPDDELTKAIRRDDVDMVQQIISSSGETDYSKKFIPFNIFENFVPNGMTRYINYAAAYGSLRCFKYFLLNHEKIDTTTFSLAVYGGNTEIIKIVDSNEQDAIDDKNIKPRQGWGNNNPNNHNAQLLKATNEKIIPAIMKHRNDLFDWIFEQKFTGKEPNEVLLALVEQSAINGNAHSLVEIIDKGFNLDNNKNSIKNIIQYATQNGFYMLTQLLFNLIDNDLLQPFYFNPISIVFDNISIFTLLADKMNQKQFENALSFAITNDLTDIAKYFIEKLDKNKFEITPQYSFSILRQLVHKKKKNELFNYIIDQINPENFNDFTDLNSLLNATCISANFEAAEKIIDLIIAKKESLQIDSLDFTDNFVNAARSGSNEICKCFFEKKVPISYEKLSSQASELGSLDADLLSQIFNNVSPESKERILGCFNQAIQKKNKNAVKFLLKENPSIDHALLLAVDSKDLELVEIILEYNSQPSYINKLCPCGTALTIAAFNNDLPIVNKLLSLPGIDPSIYSSQNMTPLLIAAEKGNIEIINAIIDFYGDDIQSQKVQINEALKIILGYPDVYKGSSNGGGPTYATYSGGSTYPYGLYKKRREDLEKEAEKFIENKKIILKRLMETKCINPNFQMTNYTLLTHACKNNNNELVQSLLQYDDINVNLYEPLNGDSPLIIAVRNNNLDIIKLLIEHPKINVNQKNYIEDTALIMAAKNNLEDIVNLIINNDKFNPEESNANYAFYVANAEVAKNLSVLESLDVNYTWLPIPANLLKQGNYSYPSKVGSWGRSWGQATNNQNVAQWGQANNINNQNRQWGQANNNNQNRQWGQANNNQNGAQWGQANNNQNRQWGQANATFQRVVDQNGIVRYIKSYGHYSERNDTTLLKAVYNDDIKKIDIIVQHPSFDKVKSQLNTAISISLQMNKVLIFRKLIKLIDDDINIVDFNGKSLLYYSVMNGSNEIIIEILNNPKFDSKKSDILEAFVQSYTRIINNNSREIDDDDNNDNEKEENADKEEEEEENDDKKDNKNNENNNEGDNANQDDINNDEALPQSPIPIMQELYNFDKEHDHLIDFTKPLPTGFSFFTSCSQLTPFDGEVFKFFLERGADPNEPDRFGVYPLQKAIYLGSTKMISALIDSEKIDFSKQIPILEIMMTLSNPPASYNYEQATKRILGSKYTTYFHLAASQRNKSMLKLILDKKIADVNITNDLGETPLMVAARYRVPNNIKLLFNCDDLNFLYLNNEGKDALQILDMESTTKNKDEYQNLLLTTVVNIDRGRNRYANNQPHSIWKSSAYGVNKAGTLVPNSSAKQFSKQNNDSNSTTTATNDSSNKANPFAANLSAFGIANKAGAFATNTTPYASKKPNNDSNSAATSTYGTANKAGAFAAKTSAFSFSSGSNKSTSTATSSFVAKNALEKQDSSSTVTPGFSSVNKSVNEDESNKSPSVKTSSQFLTKAPSISSDDQVQKQQQISSSVQPRKLEFHHESFSEEPDQNSLKKFKTFEPKPENRRHGKSSRSHNKIEAVVSDILADEDPQRVQQISRSLSRIASRKARKLSEFLADEERNEEYELQGGPYMYAPQYSPFSQNAMMTQQQTQLMQMIQMNNANQAQFNLQMAHQNQLLQQMKKKKRRDQK</sequence>
<feature type="compositionally biased region" description="Low complexity" evidence="5">
    <location>
        <begin position="1845"/>
        <end position="1861"/>
    </location>
</feature>
<feature type="region of interest" description="Disordered" evidence="5">
    <location>
        <begin position="1340"/>
        <end position="1373"/>
    </location>
</feature>
<proteinExistence type="predicted"/>
<evidence type="ECO:0000313" key="6">
    <source>
        <dbReference type="EMBL" id="KAK8844372.1"/>
    </source>
</evidence>
<reference evidence="6 7" key="1">
    <citation type="submission" date="2024-04" db="EMBL/GenBank/DDBJ databases">
        <title>Tritrichomonas musculus Genome.</title>
        <authorList>
            <person name="Alves-Ferreira E."/>
            <person name="Grigg M."/>
            <person name="Lorenzi H."/>
            <person name="Galac M."/>
        </authorList>
    </citation>
    <scope>NUCLEOTIDE SEQUENCE [LARGE SCALE GENOMIC DNA]</scope>
    <source>
        <strain evidence="6 7">EAF2021</strain>
    </source>
</reference>
<evidence type="ECO:0000256" key="3">
    <source>
        <dbReference type="PROSITE-ProRule" id="PRU00023"/>
    </source>
</evidence>
<dbReference type="PROSITE" id="PS50088">
    <property type="entry name" value="ANK_REPEAT"/>
    <property type="match status" value="1"/>
</dbReference>
<feature type="region of interest" description="Disordered" evidence="5">
    <location>
        <begin position="1522"/>
        <end position="1579"/>
    </location>
</feature>
<name>A0ABR2HCE1_9EUKA</name>
<feature type="compositionally biased region" description="Basic and acidic residues" evidence="5">
    <location>
        <begin position="2007"/>
        <end position="2016"/>
    </location>
</feature>
<feature type="compositionally biased region" description="Acidic residues" evidence="5">
    <location>
        <begin position="1540"/>
        <end position="1549"/>
    </location>
</feature>
<feature type="compositionally biased region" description="Polar residues" evidence="5">
    <location>
        <begin position="1971"/>
        <end position="1982"/>
    </location>
</feature>
<dbReference type="SMART" id="SM00248">
    <property type="entry name" value="ANK"/>
    <property type="match status" value="15"/>
</dbReference>
<dbReference type="PANTHER" id="PTHR24198:SF165">
    <property type="entry name" value="ANKYRIN REPEAT-CONTAINING PROTEIN-RELATED"/>
    <property type="match status" value="1"/>
</dbReference>
<dbReference type="Proteomes" id="UP001470230">
    <property type="component" value="Unassembled WGS sequence"/>
</dbReference>
<evidence type="ECO:0000256" key="5">
    <source>
        <dbReference type="SAM" id="MobiDB-lite"/>
    </source>
</evidence>
<dbReference type="InterPro" id="IPR036770">
    <property type="entry name" value="Ankyrin_rpt-contain_sf"/>
</dbReference>
<feature type="coiled-coil region" evidence="4">
    <location>
        <begin position="1123"/>
        <end position="1150"/>
    </location>
</feature>
<dbReference type="SUPFAM" id="SSF48403">
    <property type="entry name" value="Ankyrin repeat"/>
    <property type="match status" value="3"/>
</dbReference>
<keyword evidence="7" id="KW-1185">Reference proteome</keyword>
<organism evidence="6 7">
    <name type="scientific">Tritrichomonas musculus</name>
    <dbReference type="NCBI Taxonomy" id="1915356"/>
    <lineage>
        <taxon>Eukaryota</taxon>
        <taxon>Metamonada</taxon>
        <taxon>Parabasalia</taxon>
        <taxon>Tritrichomonadida</taxon>
        <taxon>Tritrichomonadidae</taxon>
        <taxon>Tritrichomonas</taxon>
    </lineage>
</organism>
<feature type="repeat" description="ANK" evidence="3">
    <location>
        <begin position="1199"/>
        <end position="1222"/>
    </location>
</feature>
<evidence type="ECO:0000256" key="2">
    <source>
        <dbReference type="ARBA" id="ARBA00023043"/>
    </source>
</evidence>
<keyword evidence="4" id="KW-0175">Coiled coil</keyword>